<proteinExistence type="predicted"/>
<gene>
    <name evidence="1" type="ORF">SNR37_000139</name>
</gene>
<dbReference type="Gene3D" id="3.30.70.1230">
    <property type="entry name" value="Nucleotide cyclase"/>
    <property type="match status" value="1"/>
</dbReference>
<accession>A0ABU7G6B4</accession>
<evidence type="ECO:0008006" key="3">
    <source>
        <dbReference type="Google" id="ProtNLM"/>
    </source>
</evidence>
<dbReference type="EMBL" id="JAYDYW010000010">
    <property type="protein sequence ID" value="MEE1674820.1"/>
    <property type="molecule type" value="Genomic_DNA"/>
</dbReference>
<evidence type="ECO:0000313" key="2">
    <source>
        <dbReference type="Proteomes" id="UP001310248"/>
    </source>
</evidence>
<evidence type="ECO:0000313" key="1">
    <source>
        <dbReference type="EMBL" id="MEE1674820.1"/>
    </source>
</evidence>
<dbReference type="SUPFAM" id="SSF55073">
    <property type="entry name" value="Nucleotide cyclase"/>
    <property type="match status" value="1"/>
</dbReference>
<organism evidence="1 2">
    <name type="scientific">Agarivorans aestuarii</name>
    <dbReference type="NCBI Taxonomy" id="1563703"/>
    <lineage>
        <taxon>Bacteria</taxon>
        <taxon>Pseudomonadati</taxon>
        <taxon>Pseudomonadota</taxon>
        <taxon>Gammaproteobacteria</taxon>
        <taxon>Alteromonadales</taxon>
        <taxon>Alteromonadaceae</taxon>
        <taxon>Agarivorans</taxon>
    </lineage>
</organism>
<dbReference type="Proteomes" id="UP001310248">
    <property type="component" value="Unassembled WGS sequence"/>
</dbReference>
<protein>
    <recommendedName>
        <fullName evidence="3">Transcriptional regulator</fullName>
    </recommendedName>
</protein>
<sequence length="220" mass="24639">MQQVAVLTGDLVGSSELNSQDFAKILQRLSASLALASERYQCRYEIFRGDAFQLVLNDPRQALECALAIRLDLKASGDKSLAFDARIGIGIGEIDPLAEFVSRSNGEAFILSGRGLDSLKRHFLGIFSHDSQFTQRIGLLTKFADHQVQELTIKQAQALSIYWRLAEPSHAALAKQLNSSRVNATKLLNQSQYQLLEEYKLFFIQLMEEFYYGNTGAIRS</sequence>
<keyword evidence="2" id="KW-1185">Reference proteome</keyword>
<comment type="caution">
    <text evidence="1">The sequence shown here is derived from an EMBL/GenBank/DDBJ whole genome shotgun (WGS) entry which is preliminary data.</text>
</comment>
<reference evidence="2" key="1">
    <citation type="submission" date="2023-07" db="EMBL/GenBank/DDBJ databases">
        <title>Draft genome sequence of Agarivorans aestuarii strain ZMCS4, a CAZymes producing bacteria isolated from the marine brown algae Clodostephus spongiosus.</title>
        <authorList>
            <person name="Lorente B."/>
            <person name="Cabral C."/>
            <person name="Frias J."/>
            <person name="Faria J."/>
            <person name="Toubarro D."/>
        </authorList>
    </citation>
    <scope>NUCLEOTIDE SEQUENCE [LARGE SCALE GENOMIC DNA]</scope>
    <source>
        <strain evidence="2">ZMCS4</strain>
    </source>
</reference>
<dbReference type="InterPro" id="IPR029787">
    <property type="entry name" value="Nucleotide_cyclase"/>
</dbReference>
<dbReference type="RefSeq" id="WP_329775864.1">
    <property type="nucleotide sequence ID" value="NZ_JAYDYW010000010.1"/>
</dbReference>
<reference evidence="1 2" key="2">
    <citation type="submission" date="2023-12" db="EMBL/GenBank/DDBJ databases">
        <authorList>
            <consortium name="Cladostephus spongiosus"/>
            <person name="Lorente B."/>
            <person name="Cabral C."/>
            <person name="Frias J."/>
            <person name="Faria J."/>
            <person name="Toubarro D."/>
        </authorList>
    </citation>
    <scope>NUCLEOTIDE SEQUENCE [LARGE SCALE GENOMIC DNA]</scope>
    <source>
        <strain evidence="1 2">ZMCS4</strain>
    </source>
</reference>
<name>A0ABU7G6B4_9ALTE</name>